<dbReference type="InterPro" id="IPR028082">
    <property type="entry name" value="Peripla_BP_I"/>
</dbReference>
<feature type="domain" description="HTH lacI-type" evidence="4">
    <location>
        <begin position="3"/>
        <end position="56"/>
    </location>
</feature>
<dbReference type="EMBL" id="BSOS01000007">
    <property type="protein sequence ID" value="GLR65938.1"/>
    <property type="molecule type" value="Genomic_DNA"/>
</dbReference>
<dbReference type="Pfam" id="PF00356">
    <property type="entry name" value="LacI"/>
    <property type="match status" value="1"/>
</dbReference>
<evidence type="ECO:0000313" key="6">
    <source>
        <dbReference type="Proteomes" id="UP001156641"/>
    </source>
</evidence>
<evidence type="ECO:0000256" key="1">
    <source>
        <dbReference type="ARBA" id="ARBA00023015"/>
    </source>
</evidence>
<dbReference type="SMART" id="SM00354">
    <property type="entry name" value="HTH_LACI"/>
    <property type="match status" value="1"/>
</dbReference>
<evidence type="ECO:0000259" key="4">
    <source>
        <dbReference type="PROSITE" id="PS50932"/>
    </source>
</evidence>
<keyword evidence="6" id="KW-1185">Reference proteome</keyword>
<dbReference type="SUPFAM" id="SSF47413">
    <property type="entry name" value="lambda repressor-like DNA-binding domains"/>
    <property type="match status" value="1"/>
</dbReference>
<dbReference type="PROSITE" id="PS50932">
    <property type="entry name" value="HTH_LACI_2"/>
    <property type="match status" value="1"/>
</dbReference>
<organism evidence="5 6">
    <name type="scientific">Acidocella aquatica</name>
    <dbReference type="NCBI Taxonomy" id="1922313"/>
    <lineage>
        <taxon>Bacteria</taxon>
        <taxon>Pseudomonadati</taxon>
        <taxon>Pseudomonadota</taxon>
        <taxon>Alphaproteobacteria</taxon>
        <taxon>Acetobacterales</taxon>
        <taxon>Acidocellaceae</taxon>
        <taxon>Acidocella</taxon>
    </lineage>
</organism>
<accession>A0ABQ6A3K5</accession>
<name>A0ABQ6A3K5_9PROT</name>
<proteinExistence type="predicted"/>
<protein>
    <submittedName>
        <fullName evidence="5">LacI family transcriptional regulator</fullName>
    </submittedName>
</protein>
<evidence type="ECO:0000313" key="5">
    <source>
        <dbReference type="EMBL" id="GLR65938.1"/>
    </source>
</evidence>
<dbReference type="InterPro" id="IPR046335">
    <property type="entry name" value="LacI/GalR-like_sensor"/>
</dbReference>
<dbReference type="Gene3D" id="1.10.260.40">
    <property type="entry name" value="lambda repressor-like DNA-binding domains"/>
    <property type="match status" value="1"/>
</dbReference>
<dbReference type="Pfam" id="PF13377">
    <property type="entry name" value="Peripla_BP_3"/>
    <property type="match status" value="1"/>
</dbReference>
<keyword evidence="2" id="KW-0238">DNA-binding</keyword>
<dbReference type="CDD" id="cd01392">
    <property type="entry name" value="HTH_LacI"/>
    <property type="match status" value="1"/>
</dbReference>
<gene>
    <name evidence="5" type="ORF">GCM10010909_06160</name>
</gene>
<dbReference type="InterPro" id="IPR000843">
    <property type="entry name" value="HTH_LacI"/>
</dbReference>
<dbReference type="SUPFAM" id="SSF53822">
    <property type="entry name" value="Periplasmic binding protein-like I"/>
    <property type="match status" value="1"/>
</dbReference>
<evidence type="ECO:0000256" key="2">
    <source>
        <dbReference type="ARBA" id="ARBA00023125"/>
    </source>
</evidence>
<sequence>MTVSIKDVARAAGVSPATVSRALGGGPVSAELRGQVEAAVKATGYRPNLSARRLRSRHSQTIGLIVADISNPFFTAVARAVEDAAYTAGLRVILCNTDENPQKEAMYLQLMEEERVTGVIFAPTRASVDKLARGTYNFPIVLIDRAGRASGQDAVVLDNFAAAGMLVEHLVAQGYHRITGLFGNASTTGVERHDGYVAAMRLAGLAPAARFIAPSIEAAEAEARRWFTQGTVPEAVIASNGLMLMGVVRAMRAAGKRIPQDMAIAGFDNESWTELAGPGLTVIEQPVADIGRTAMKLLLERLDTPDAPARKVVLGGRCVVRGSTSRISPADAPTA</sequence>
<dbReference type="PANTHER" id="PTHR30146:SF145">
    <property type="entry name" value="RIBOSE OPERON REPRESSOR"/>
    <property type="match status" value="1"/>
</dbReference>
<keyword evidence="1" id="KW-0805">Transcription regulation</keyword>
<dbReference type="InterPro" id="IPR010982">
    <property type="entry name" value="Lambda_DNA-bd_dom_sf"/>
</dbReference>
<keyword evidence="3" id="KW-0804">Transcription</keyword>
<dbReference type="RefSeq" id="WP_284256492.1">
    <property type="nucleotide sequence ID" value="NZ_BSOS01000007.1"/>
</dbReference>
<dbReference type="PANTHER" id="PTHR30146">
    <property type="entry name" value="LACI-RELATED TRANSCRIPTIONAL REPRESSOR"/>
    <property type="match status" value="1"/>
</dbReference>
<dbReference type="PROSITE" id="PS00356">
    <property type="entry name" value="HTH_LACI_1"/>
    <property type="match status" value="1"/>
</dbReference>
<comment type="caution">
    <text evidence="5">The sequence shown here is derived from an EMBL/GenBank/DDBJ whole genome shotgun (WGS) entry which is preliminary data.</text>
</comment>
<reference evidence="6" key="1">
    <citation type="journal article" date="2019" name="Int. J. Syst. Evol. Microbiol.">
        <title>The Global Catalogue of Microorganisms (GCM) 10K type strain sequencing project: providing services to taxonomists for standard genome sequencing and annotation.</title>
        <authorList>
            <consortium name="The Broad Institute Genomics Platform"/>
            <consortium name="The Broad Institute Genome Sequencing Center for Infectious Disease"/>
            <person name="Wu L."/>
            <person name="Ma J."/>
        </authorList>
    </citation>
    <scope>NUCLEOTIDE SEQUENCE [LARGE SCALE GENOMIC DNA]</scope>
    <source>
        <strain evidence="6">NBRC 112502</strain>
    </source>
</reference>
<evidence type="ECO:0000256" key="3">
    <source>
        <dbReference type="ARBA" id="ARBA00023163"/>
    </source>
</evidence>
<dbReference type="Proteomes" id="UP001156641">
    <property type="component" value="Unassembled WGS sequence"/>
</dbReference>
<dbReference type="Gene3D" id="3.40.50.2300">
    <property type="match status" value="2"/>
</dbReference>